<keyword evidence="4 5" id="KW-0472">Membrane</keyword>
<dbReference type="PANTHER" id="PTHR20855:SF3">
    <property type="entry name" value="LD03007P"/>
    <property type="match status" value="1"/>
</dbReference>
<sequence>MGGGWQGVVLLDGDAGADRVVGNWVRVRPRLRGALHAAVFPPVLVAGTVLVAVGSTLAHRLAAVVFVLGSVLLFGVSAAFHRGRWTPRVSLALRRLDHANIYLVIAASYTPFALSCLDGRGRAAALVAVGAATAAGITVRIGWHRAPRWVTVGLYLAFGWGAVLLLPRLISEAGPAVAALTVAGGLTYSAGGVVYALRRPDPVPAVFGYHEVFHAFTVVGYGMHFTAVALLVTGTA</sequence>
<gene>
    <name evidence="6" type="ORF">GCM10010468_20500</name>
</gene>
<keyword evidence="2 5" id="KW-0812">Transmembrane</keyword>
<evidence type="ECO:0000256" key="4">
    <source>
        <dbReference type="ARBA" id="ARBA00023136"/>
    </source>
</evidence>
<keyword evidence="3 5" id="KW-1133">Transmembrane helix</keyword>
<keyword evidence="7" id="KW-1185">Reference proteome</keyword>
<evidence type="ECO:0000256" key="5">
    <source>
        <dbReference type="SAM" id="Phobius"/>
    </source>
</evidence>
<comment type="caution">
    <text evidence="6">The sequence shown here is derived from an EMBL/GenBank/DDBJ whole genome shotgun (WGS) entry which is preliminary data.</text>
</comment>
<evidence type="ECO:0000256" key="2">
    <source>
        <dbReference type="ARBA" id="ARBA00022692"/>
    </source>
</evidence>
<feature type="transmembrane region" description="Helical" evidence="5">
    <location>
        <begin position="100"/>
        <end position="117"/>
    </location>
</feature>
<name>A0ABP6Q871_9ACTN</name>
<dbReference type="Pfam" id="PF03006">
    <property type="entry name" value="HlyIII"/>
    <property type="match status" value="1"/>
</dbReference>
<feature type="transmembrane region" description="Helical" evidence="5">
    <location>
        <begin position="34"/>
        <end position="54"/>
    </location>
</feature>
<accession>A0ABP6Q871</accession>
<evidence type="ECO:0000313" key="7">
    <source>
        <dbReference type="Proteomes" id="UP001501237"/>
    </source>
</evidence>
<dbReference type="InterPro" id="IPR004254">
    <property type="entry name" value="AdipoR/HlyIII-related"/>
</dbReference>
<dbReference type="PANTHER" id="PTHR20855">
    <property type="entry name" value="ADIPOR/PROGESTIN RECEPTOR-RELATED"/>
    <property type="match status" value="1"/>
</dbReference>
<feature type="transmembrane region" description="Helical" evidence="5">
    <location>
        <begin position="149"/>
        <end position="170"/>
    </location>
</feature>
<proteinExistence type="predicted"/>
<feature type="transmembrane region" description="Helical" evidence="5">
    <location>
        <begin position="212"/>
        <end position="232"/>
    </location>
</feature>
<comment type="subcellular location">
    <subcellularLocation>
        <location evidence="1">Membrane</location>
        <topology evidence="1">Multi-pass membrane protein</topology>
    </subcellularLocation>
</comment>
<organism evidence="6 7">
    <name type="scientific">Actinocorallia longicatena</name>
    <dbReference type="NCBI Taxonomy" id="111803"/>
    <lineage>
        <taxon>Bacteria</taxon>
        <taxon>Bacillati</taxon>
        <taxon>Actinomycetota</taxon>
        <taxon>Actinomycetes</taxon>
        <taxon>Streptosporangiales</taxon>
        <taxon>Thermomonosporaceae</taxon>
        <taxon>Actinocorallia</taxon>
    </lineage>
</organism>
<feature type="transmembrane region" description="Helical" evidence="5">
    <location>
        <begin position="61"/>
        <end position="80"/>
    </location>
</feature>
<evidence type="ECO:0000313" key="6">
    <source>
        <dbReference type="EMBL" id="GAA3205481.1"/>
    </source>
</evidence>
<evidence type="ECO:0000256" key="1">
    <source>
        <dbReference type="ARBA" id="ARBA00004141"/>
    </source>
</evidence>
<feature type="transmembrane region" description="Helical" evidence="5">
    <location>
        <begin position="177"/>
        <end position="197"/>
    </location>
</feature>
<dbReference type="Proteomes" id="UP001501237">
    <property type="component" value="Unassembled WGS sequence"/>
</dbReference>
<reference evidence="7" key="1">
    <citation type="journal article" date="2019" name="Int. J. Syst. Evol. Microbiol.">
        <title>The Global Catalogue of Microorganisms (GCM) 10K type strain sequencing project: providing services to taxonomists for standard genome sequencing and annotation.</title>
        <authorList>
            <consortium name="The Broad Institute Genomics Platform"/>
            <consortium name="The Broad Institute Genome Sequencing Center for Infectious Disease"/>
            <person name="Wu L."/>
            <person name="Ma J."/>
        </authorList>
    </citation>
    <scope>NUCLEOTIDE SEQUENCE [LARGE SCALE GENOMIC DNA]</scope>
    <source>
        <strain evidence="7">JCM 9377</strain>
    </source>
</reference>
<evidence type="ECO:0008006" key="8">
    <source>
        <dbReference type="Google" id="ProtNLM"/>
    </source>
</evidence>
<protein>
    <recommendedName>
        <fullName evidence="8">Hemolysin III</fullName>
    </recommendedName>
</protein>
<evidence type="ECO:0000256" key="3">
    <source>
        <dbReference type="ARBA" id="ARBA00022989"/>
    </source>
</evidence>
<feature type="transmembrane region" description="Helical" evidence="5">
    <location>
        <begin position="124"/>
        <end position="143"/>
    </location>
</feature>
<dbReference type="EMBL" id="BAAAUV010000004">
    <property type="protein sequence ID" value="GAA3205481.1"/>
    <property type="molecule type" value="Genomic_DNA"/>
</dbReference>